<dbReference type="EMBL" id="FLQV01003835">
    <property type="protein sequence ID" value="SBT02887.1"/>
    <property type="molecule type" value="Genomic_DNA"/>
</dbReference>
<dbReference type="Proteomes" id="UP000078560">
    <property type="component" value="Unassembled WGS sequence"/>
</dbReference>
<gene>
    <name evidence="2" type="ORF">POVCU1_081820</name>
    <name evidence="1" type="ORF">POVCU2_0058510</name>
</gene>
<dbReference type="InterPro" id="IPR008780">
    <property type="entry name" value="Plasmodium_Vir"/>
</dbReference>
<dbReference type="Proteomes" id="UP000078546">
    <property type="component" value="Unassembled WGS sequence"/>
</dbReference>
<evidence type="ECO:0000313" key="3">
    <source>
        <dbReference type="Proteomes" id="UP000078546"/>
    </source>
</evidence>
<evidence type="ECO:0000313" key="4">
    <source>
        <dbReference type="Proteomes" id="UP000078560"/>
    </source>
</evidence>
<name>A0A1A8XDT5_PLAOA</name>
<proteinExistence type="predicted"/>
<organism evidence="2 3">
    <name type="scientific">Plasmodium ovale curtisi</name>
    <dbReference type="NCBI Taxonomy" id="864141"/>
    <lineage>
        <taxon>Eukaryota</taxon>
        <taxon>Sar</taxon>
        <taxon>Alveolata</taxon>
        <taxon>Apicomplexa</taxon>
        <taxon>Aconoidasida</taxon>
        <taxon>Haemosporida</taxon>
        <taxon>Plasmodiidae</taxon>
        <taxon>Plasmodium</taxon>
        <taxon>Plasmodium (Plasmodium)</taxon>
    </lineage>
</organism>
<evidence type="ECO:0000313" key="2">
    <source>
        <dbReference type="EMBL" id="SBT02887.1"/>
    </source>
</evidence>
<evidence type="ECO:0000313" key="1">
    <source>
        <dbReference type="EMBL" id="SBS89903.1"/>
    </source>
</evidence>
<sequence>MGSDSPDLSNYNQKSWSGVNSGYDVSLLLNYRLYNELSSIYGTNNISDISRAFGGHQLIWAYHDYYKKRNSYHNKCKPDLSIVNHPHWKQRKELYDYYVDYDILSTTAKMFDDKC</sequence>
<accession>A0A1A8XDT5</accession>
<dbReference type="Pfam" id="PF05795">
    <property type="entry name" value="Plasmodium_Vir"/>
    <property type="match status" value="1"/>
</dbReference>
<protein>
    <submittedName>
        <fullName evidence="2">PIR Superfamily Protein</fullName>
    </submittedName>
</protein>
<dbReference type="AlphaFoldDB" id="A0A1A8XDT5"/>
<dbReference type="EMBL" id="FLQU01000838">
    <property type="protein sequence ID" value="SBS89903.1"/>
    <property type="molecule type" value="Genomic_DNA"/>
</dbReference>
<reference evidence="2" key="1">
    <citation type="submission" date="2016-05" db="EMBL/GenBank/DDBJ databases">
        <authorList>
            <person name="Lavstsen T."/>
            <person name="Jespersen J.S."/>
        </authorList>
    </citation>
    <scope>NUCLEOTIDE SEQUENCE [LARGE SCALE GENOMIC DNA]</scope>
</reference>
<reference evidence="3 4" key="2">
    <citation type="submission" date="2016-05" db="EMBL/GenBank/DDBJ databases">
        <authorList>
            <person name="Naeem Raeece"/>
        </authorList>
    </citation>
    <scope>NUCLEOTIDE SEQUENCE [LARGE SCALE GENOMIC DNA]</scope>
</reference>